<organism evidence="3 4">
    <name type="scientific">Lachnellula occidentalis</name>
    <dbReference type="NCBI Taxonomy" id="215460"/>
    <lineage>
        <taxon>Eukaryota</taxon>
        <taxon>Fungi</taxon>
        <taxon>Dikarya</taxon>
        <taxon>Ascomycota</taxon>
        <taxon>Pezizomycotina</taxon>
        <taxon>Leotiomycetes</taxon>
        <taxon>Helotiales</taxon>
        <taxon>Lachnaceae</taxon>
        <taxon>Lachnellula</taxon>
    </lineage>
</organism>
<name>A0A8H8RKR7_9HELO</name>
<evidence type="ECO:0000256" key="2">
    <source>
        <dbReference type="SAM" id="Phobius"/>
    </source>
</evidence>
<sequence>MGGKEHVENHEVVNFRYIVLRISRRSIKHASNSTFLLKESNMPPKSKARAFRNTPAQAPVPSKKEPPEPFSRPSPKLEPFLSTLSTDHVYITHIDTKPVDFKRKIFLVPVLMNVAIVGLILWRIKYILPWYTKICWSLMAGRRNETTLDTARMPYNDIAREILRRSMAFVLDLMIYAFIWPWPQAFFTGRVAGNPVLWRFGVGFRREEIIVRRSRRWFEPGLDMLEEGSKQDLVLSTVRQAVNPMWMNEKTGYLMLSKEWDLDWKLMVTATKLCDKKEMDMKDFKPTIFIHDKTFGWMTIESAVESGTAKEEEGRRKIVAFKDELTVMGKENLFFRWIELVQFESSQPGGFGPERQENTMIKAKKMFEDQGVDFDRFWAKIGGMQGMPGMDEM</sequence>
<dbReference type="AlphaFoldDB" id="A0A8H8RKR7"/>
<feature type="transmembrane region" description="Helical" evidence="2">
    <location>
        <begin position="105"/>
        <end position="124"/>
    </location>
</feature>
<gene>
    <name evidence="3" type="ORF">LOCC1_G008436</name>
</gene>
<keyword evidence="4" id="KW-1185">Reference proteome</keyword>
<dbReference type="EMBL" id="QGMI01000720">
    <property type="protein sequence ID" value="TVY37335.1"/>
    <property type="molecule type" value="Genomic_DNA"/>
</dbReference>
<keyword evidence="2" id="KW-0472">Membrane</keyword>
<keyword evidence="2" id="KW-1133">Transmembrane helix</keyword>
<comment type="caution">
    <text evidence="3">The sequence shown here is derived from an EMBL/GenBank/DDBJ whole genome shotgun (WGS) entry which is preliminary data.</text>
</comment>
<dbReference type="OrthoDB" id="5421757at2759"/>
<feature type="region of interest" description="Disordered" evidence="1">
    <location>
        <begin position="38"/>
        <end position="75"/>
    </location>
</feature>
<keyword evidence="2" id="KW-0812">Transmembrane</keyword>
<evidence type="ECO:0000313" key="3">
    <source>
        <dbReference type="EMBL" id="TVY37335.1"/>
    </source>
</evidence>
<protein>
    <submittedName>
        <fullName evidence="3">Uncharacterized protein</fullName>
    </submittedName>
</protein>
<proteinExistence type="predicted"/>
<evidence type="ECO:0000313" key="4">
    <source>
        <dbReference type="Proteomes" id="UP000443090"/>
    </source>
</evidence>
<reference evidence="3 4" key="1">
    <citation type="submission" date="2018-05" db="EMBL/GenBank/DDBJ databases">
        <title>Genome sequencing and assembly of the regulated plant pathogen Lachnellula willkommii and related sister species for the development of diagnostic species identification markers.</title>
        <authorList>
            <person name="Giroux E."/>
            <person name="Bilodeau G."/>
        </authorList>
    </citation>
    <scope>NUCLEOTIDE SEQUENCE [LARGE SCALE GENOMIC DNA]</scope>
    <source>
        <strain evidence="3 4">CBS 160.35</strain>
    </source>
</reference>
<dbReference type="Proteomes" id="UP000443090">
    <property type="component" value="Unassembled WGS sequence"/>
</dbReference>
<evidence type="ECO:0000256" key="1">
    <source>
        <dbReference type="SAM" id="MobiDB-lite"/>
    </source>
</evidence>
<accession>A0A8H8RKR7</accession>